<evidence type="ECO:0000256" key="7">
    <source>
        <dbReference type="ARBA" id="ARBA00022692"/>
    </source>
</evidence>
<comment type="caution">
    <text evidence="16">The sequence shown here is derived from an EMBL/GenBank/DDBJ whole genome shotgun (WGS) entry which is preliminary data.</text>
</comment>
<dbReference type="InterPro" id="IPR036097">
    <property type="entry name" value="HisK_dim/P_sf"/>
</dbReference>
<dbReference type="PANTHER" id="PTHR45528">
    <property type="entry name" value="SENSOR HISTIDINE KINASE CPXA"/>
    <property type="match status" value="1"/>
</dbReference>
<evidence type="ECO:0000256" key="14">
    <source>
        <dbReference type="SAM" id="Phobius"/>
    </source>
</evidence>
<evidence type="ECO:0000256" key="4">
    <source>
        <dbReference type="ARBA" id="ARBA00022475"/>
    </source>
</evidence>
<dbReference type="Pfam" id="PF02518">
    <property type="entry name" value="HATPase_c"/>
    <property type="match status" value="1"/>
</dbReference>
<dbReference type="CDD" id="cd00075">
    <property type="entry name" value="HATPase"/>
    <property type="match status" value="1"/>
</dbReference>
<dbReference type="EC" id="2.7.13.3" evidence="3"/>
<dbReference type="AlphaFoldDB" id="A0A1Q9HEA8"/>
<dbReference type="InterPro" id="IPR005467">
    <property type="entry name" value="His_kinase_dom"/>
</dbReference>
<dbReference type="OrthoDB" id="9121563at2"/>
<keyword evidence="5" id="KW-0597">Phosphoprotein</keyword>
<keyword evidence="8" id="KW-0547">Nucleotide-binding</keyword>
<dbReference type="PROSITE" id="PS50109">
    <property type="entry name" value="HIS_KIN"/>
    <property type="match status" value="1"/>
</dbReference>
<evidence type="ECO:0000256" key="6">
    <source>
        <dbReference type="ARBA" id="ARBA00022679"/>
    </source>
</evidence>
<evidence type="ECO:0000256" key="10">
    <source>
        <dbReference type="ARBA" id="ARBA00022840"/>
    </source>
</evidence>
<dbReference type="STRING" id="1381081.BIY22_07775"/>
<evidence type="ECO:0000259" key="15">
    <source>
        <dbReference type="PROSITE" id="PS50109"/>
    </source>
</evidence>
<dbReference type="EMBL" id="MJMJ01000023">
    <property type="protein sequence ID" value="OLQ88062.1"/>
    <property type="molecule type" value="Genomic_DNA"/>
</dbReference>
<comment type="subcellular location">
    <subcellularLocation>
        <location evidence="2">Cell membrane</location>
        <topology evidence="2">Multi-pass membrane protein</topology>
    </subcellularLocation>
</comment>
<evidence type="ECO:0000256" key="3">
    <source>
        <dbReference type="ARBA" id="ARBA00012438"/>
    </source>
</evidence>
<dbReference type="GO" id="GO:0005524">
    <property type="term" value="F:ATP binding"/>
    <property type="evidence" value="ECO:0007669"/>
    <property type="project" value="UniProtKB-KW"/>
</dbReference>
<keyword evidence="10" id="KW-0067">ATP-binding</keyword>
<evidence type="ECO:0000256" key="9">
    <source>
        <dbReference type="ARBA" id="ARBA00022777"/>
    </source>
</evidence>
<dbReference type="GO" id="GO:0000155">
    <property type="term" value="F:phosphorelay sensor kinase activity"/>
    <property type="evidence" value="ECO:0007669"/>
    <property type="project" value="InterPro"/>
</dbReference>
<dbReference type="InterPro" id="IPR050398">
    <property type="entry name" value="HssS/ArlS-like"/>
</dbReference>
<dbReference type="InterPro" id="IPR003661">
    <property type="entry name" value="HisK_dim/P_dom"/>
</dbReference>
<reference evidence="16 17" key="1">
    <citation type="submission" date="2016-09" db="EMBL/GenBank/DDBJ databases">
        <title>Genomic Taxonomy of the Vibrionaceae.</title>
        <authorList>
            <person name="Gonzalez-Castillo A."/>
            <person name="Gomez-Gil B."/>
            <person name="Enciso-Ibarra K."/>
        </authorList>
    </citation>
    <scope>NUCLEOTIDE SEQUENCE [LARGE SCALE GENOMIC DNA]</scope>
    <source>
        <strain evidence="16 17">CAIM 703</strain>
    </source>
</reference>
<evidence type="ECO:0000313" key="17">
    <source>
        <dbReference type="Proteomes" id="UP000186313"/>
    </source>
</evidence>
<dbReference type="SUPFAM" id="SSF55874">
    <property type="entry name" value="ATPase domain of HSP90 chaperone/DNA topoisomerase II/histidine kinase"/>
    <property type="match status" value="1"/>
</dbReference>
<dbReference type="SMART" id="SM00388">
    <property type="entry name" value="HisKA"/>
    <property type="match status" value="1"/>
</dbReference>
<evidence type="ECO:0000256" key="8">
    <source>
        <dbReference type="ARBA" id="ARBA00022741"/>
    </source>
</evidence>
<evidence type="ECO:0000256" key="12">
    <source>
        <dbReference type="ARBA" id="ARBA00023012"/>
    </source>
</evidence>
<evidence type="ECO:0000256" key="1">
    <source>
        <dbReference type="ARBA" id="ARBA00000085"/>
    </source>
</evidence>
<name>A0A1Q9HEA8_9VIBR</name>
<keyword evidence="7 14" id="KW-0812">Transmembrane</keyword>
<feature type="transmembrane region" description="Helical" evidence="14">
    <location>
        <begin position="143"/>
        <end position="166"/>
    </location>
</feature>
<protein>
    <recommendedName>
        <fullName evidence="3">histidine kinase</fullName>
        <ecNumber evidence="3">2.7.13.3</ecNumber>
    </recommendedName>
</protein>
<evidence type="ECO:0000313" key="16">
    <source>
        <dbReference type="EMBL" id="OLQ88062.1"/>
    </source>
</evidence>
<accession>A0A1Q9HEA8</accession>
<dbReference type="InterPro" id="IPR003594">
    <property type="entry name" value="HATPase_dom"/>
</dbReference>
<evidence type="ECO:0000256" key="2">
    <source>
        <dbReference type="ARBA" id="ARBA00004651"/>
    </source>
</evidence>
<dbReference type="PANTHER" id="PTHR45528:SF1">
    <property type="entry name" value="SENSOR HISTIDINE KINASE CPXA"/>
    <property type="match status" value="1"/>
</dbReference>
<dbReference type="Gene3D" id="1.10.287.130">
    <property type="match status" value="1"/>
</dbReference>
<dbReference type="SUPFAM" id="SSF47384">
    <property type="entry name" value="Homodimeric domain of signal transducing histidine kinase"/>
    <property type="match status" value="1"/>
</dbReference>
<dbReference type="GO" id="GO:0005886">
    <property type="term" value="C:plasma membrane"/>
    <property type="evidence" value="ECO:0007669"/>
    <property type="project" value="UniProtKB-SubCell"/>
</dbReference>
<feature type="domain" description="Histidine kinase" evidence="15">
    <location>
        <begin position="231"/>
        <end position="423"/>
    </location>
</feature>
<keyword evidence="13 14" id="KW-0472">Membrane</keyword>
<gene>
    <name evidence="16" type="ORF">BIY22_07775</name>
</gene>
<keyword evidence="12" id="KW-0902">Two-component regulatory system</keyword>
<dbReference type="Proteomes" id="UP000186313">
    <property type="component" value="Unassembled WGS sequence"/>
</dbReference>
<dbReference type="InterPro" id="IPR036890">
    <property type="entry name" value="HATPase_C_sf"/>
</dbReference>
<proteinExistence type="predicted"/>
<comment type="catalytic activity">
    <reaction evidence="1">
        <text>ATP + protein L-histidine = ADP + protein N-phospho-L-histidine.</text>
        <dbReference type="EC" id="2.7.13.3"/>
    </reaction>
</comment>
<dbReference type="Gene3D" id="3.30.565.10">
    <property type="entry name" value="Histidine kinase-like ATPase, C-terminal domain"/>
    <property type="match status" value="1"/>
</dbReference>
<evidence type="ECO:0000256" key="5">
    <source>
        <dbReference type="ARBA" id="ARBA00022553"/>
    </source>
</evidence>
<dbReference type="RefSeq" id="WP_075709232.1">
    <property type="nucleotide sequence ID" value="NZ_MJMJ01000023.1"/>
</dbReference>
<evidence type="ECO:0000256" key="11">
    <source>
        <dbReference type="ARBA" id="ARBA00022989"/>
    </source>
</evidence>
<sequence length="425" mass="47822">MSASIRSTKSLTTSLAAFFITISVVIGVIAFTVFALAIHWSEDRMGERRALLDRDIAIERFIAGENGKIKIDVLTDAYNDLSLVPQPYRQFLTDYDHYLGEVEMAPHSISRMVYKGSYSKNGQSYDIVLLSRIDNIEFDLDEIVYSSLIVVTIVSILMCIFGTVVYRLSIRLIEPLNDIAKQLESHSGNSEHEFSISNQAAEEFQILTDRLNQYRTDLNLALKREQAFARYASHELRTPLTVVKGATKLLARKEQTEFSQRQVERIDNATEQMITMVDALLGLVRYERNVDDIPLREINQQELETILADNSLQARDKQLDITLTVHSQPKLKAAAPVMNMVIGNLIRNAIAATPQGEISVEMDQDKIVIIDDGSGLTELASPQGHGLGLLIVEDLSRRYGWQFTLTNHATRGCIATIQFQPNQDN</sequence>
<feature type="transmembrane region" description="Helical" evidence="14">
    <location>
        <begin position="12"/>
        <end position="38"/>
    </location>
</feature>
<keyword evidence="6" id="KW-0808">Transferase</keyword>
<organism evidence="16 17">
    <name type="scientific">Vibrio panuliri</name>
    <dbReference type="NCBI Taxonomy" id="1381081"/>
    <lineage>
        <taxon>Bacteria</taxon>
        <taxon>Pseudomonadati</taxon>
        <taxon>Pseudomonadota</taxon>
        <taxon>Gammaproteobacteria</taxon>
        <taxon>Vibrionales</taxon>
        <taxon>Vibrionaceae</taxon>
        <taxon>Vibrio</taxon>
    </lineage>
</organism>
<keyword evidence="4" id="KW-1003">Cell membrane</keyword>
<keyword evidence="9 16" id="KW-0418">Kinase</keyword>
<dbReference type="Pfam" id="PF00512">
    <property type="entry name" value="HisKA"/>
    <property type="match status" value="1"/>
</dbReference>
<dbReference type="CDD" id="cd00082">
    <property type="entry name" value="HisKA"/>
    <property type="match status" value="1"/>
</dbReference>
<dbReference type="SMART" id="SM00387">
    <property type="entry name" value="HATPase_c"/>
    <property type="match status" value="1"/>
</dbReference>
<keyword evidence="11 14" id="KW-1133">Transmembrane helix</keyword>
<evidence type="ECO:0000256" key="13">
    <source>
        <dbReference type="ARBA" id="ARBA00023136"/>
    </source>
</evidence>